<evidence type="ECO:0000313" key="3">
    <source>
        <dbReference type="Proteomes" id="UP000242146"/>
    </source>
</evidence>
<proteinExistence type="predicted"/>
<name>A0A1X2GB14_9FUNG</name>
<dbReference type="Proteomes" id="UP000242146">
    <property type="component" value="Unassembled WGS sequence"/>
</dbReference>
<dbReference type="STRING" id="101127.A0A1X2GB14"/>
<sequence>MPSTTMLLRGPDDIALSPVQTSWVFDEFDTTPVEPSMDSEDESQGHDPLMTDPSLPPAASYTTNDPLPPHLQTLPLPSTTILHRPIRAIPRFTRRRRLLSANTSTIPPSSIGVHWSPTPHAQCFMDAADSPDSPLSPSTVSSSPMAYYPLGFKILTHDGGCYSTTYNIENVLRNDPTVYCSGRVGAVNIHFCYRGGKTLTDTSCVFTRIIIKSPQQGFTAPCKEGLVFISHQPIDIDKTRRFDQYTRDDFDQYVRSTDACEMGNDNPVAWFTIQNKKQDVINIEERSGKYVLIKLLRSDREDDNIDIQYIGFVGYAGPRSFASSPKLL</sequence>
<evidence type="ECO:0000313" key="2">
    <source>
        <dbReference type="EMBL" id="ORX49482.1"/>
    </source>
</evidence>
<dbReference type="EMBL" id="MCGT01000026">
    <property type="protein sequence ID" value="ORX49482.1"/>
    <property type="molecule type" value="Genomic_DNA"/>
</dbReference>
<dbReference type="OrthoDB" id="2351940at2759"/>
<gene>
    <name evidence="2" type="ORF">DM01DRAFT_1338154</name>
</gene>
<dbReference type="AlphaFoldDB" id="A0A1X2GB14"/>
<protein>
    <submittedName>
        <fullName evidence="2">Uncharacterized protein</fullName>
    </submittedName>
</protein>
<feature type="region of interest" description="Disordered" evidence="1">
    <location>
        <begin position="30"/>
        <end position="76"/>
    </location>
</feature>
<evidence type="ECO:0000256" key="1">
    <source>
        <dbReference type="SAM" id="MobiDB-lite"/>
    </source>
</evidence>
<reference evidence="2 3" key="1">
    <citation type="submission" date="2016-07" db="EMBL/GenBank/DDBJ databases">
        <title>Pervasive Adenine N6-methylation of Active Genes in Fungi.</title>
        <authorList>
            <consortium name="DOE Joint Genome Institute"/>
            <person name="Mondo S.J."/>
            <person name="Dannebaum R.O."/>
            <person name="Kuo R.C."/>
            <person name="Labutti K."/>
            <person name="Haridas S."/>
            <person name="Kuo A."/>
            <person name="Salamov A."/>
            <person name="Ahrendt S.R."/>
            <person name="Lipzen A."/>
            <person name="Sullivan W."/>
            <person name="Andreopoulos W.B."/>
            <person name="Clum A."/>
            <person name="Lindquist E."/>
            <person name="Daum C."/>
            <person name="Ramamoorthy G.K."/>
            <person name="Gryganskyi A."/>
            <person name="Culley D."/>
            <person name="Magnuson J.K."/>
            <person name="James T.Y."/>
            <person name="O'Malley M.A."/>
            <person name="Stajich J.E."/>
            <person name="Spatafora J.W."/>
            <person name="Visel A."/>
            <person name="Grigoriev I.V."/>
        </authorList>
    </citation>
    <scope>NUCLEOTIDE SEQUENCE [LARGE SCALE GENOMIC DNA]</scope>
    <source>
        <strain evidence="2 3">NRRL 3301</strain>
    </source>
</reference>
<organism evidence="2 3">
    <name type="scientific">Hesseltinella vesiculosa</name>
    <dbReference type="NCBI Taxonomy" id="101127"/>
    <lineage>
        <taxon>Eukaryota</taxon>
        <taxon>Fungi</taxon>
        <taxon>Fungi incertae sedis</taxon>
        <taxon>Mucoromycota</taxon>
        <taxon>Mucoromycotina</taxon>
        <taxon>Mucoromycetes</taxon>
        <taxon>Mucorales</taxon>
        <taxon>Cunninghamellaceae</taxon>
        <taxon>Hesseltinella</taxon>
    </lineage>
</organism>
<comment type="caution">
    <text evidence="2">The sequence shown here is derived from an EMBL/GenBank/DDBJ whole genome shotgun (WGS) entry which is preliminary data.</text>
</comment>
<accession>A0A1X2GB14</accession>
<keyword evidence="3" id="KW-1185">Reference proteome</keyword>